<feature type="compositionally biased region" description="Acidic residues" evidence="1">
    <location>
        <begin position="11"/>
        <end position="26"/>
    </location>
</feature>
<dbReference type="EMBL" id="KN880484">
    <property type="protein sequence ID" value="KIY69443.1"/>
    <property type="molecule type" value="Genomic_DNA"/>
</dbReference>
<evidence type="ECO:0000313" key="3">
    <source>
        <dbReference type="Proteomes" id="UP000054007"/>
    </source>
</evidence>
<reference evidence="2 3" key="1">
    <citation type="journal article" date="2015" name="Fungal Genet. Biol.">
        <title>Evolution of novel wood decay mechanisms in Agaricales revealed by the genome sequences of Fistulina hepatica and Cylindrobasidium torrendii.</title>
        <authorList>
            <person name="Floudas D."/>
            <person name="Held B.W."/>
            <person name="Riley R."/>
            <person name="Nagy L.G."/>
            <person name="Koehler G."/>
            <person name="Ransdell A.S."/>
            <person name="Younus H."/>
            <person name="Chow J."/>
            <person name="Chiniquy J."/>
            <person name="Lipzen A."/>
            <person name="Tritt A."/>
            <person name="Sun H."/>
            <person name="Haridas S."/>
            <person name="LaButti K."/>
            <person name="Ohm R.A."/>
            <person name="Kues U."/>
            <person name="Blanchette R.A."/>
            <person name="Grigoriev I.V."/>
            <person name="Minto R.E."/>
            <person name="Hibbett D.S."/>
        </authorList>
    </citation>
    <scope>NUCLEOTIDE SEQUENCE [LARGE SCALE GENOMIC DNA]</scope>
    <source>
        <strain evidence="2 3">FP15055 ss-10</strain>
    </source>
</reference>
<feature type="compositionally biased region" description="Polar residues" evidence="1">
    <location>
        <begin position="361"/>
        <end position="396"/>
    </location>
</feature>
<dbReference type="AlphaFoldDB" id="A0A0D7BFY3"/>
<feature type="compositionally biased region" description="Pro residues" evidence="1">
    <location>
        <begin position="243"/>
        <end position="265"/>
    </location>
</feature>
<feature type="compositionally biased region" description="Polar residues" evidence="1">
    <location>
        <begin position="222"/>
        <end position="235"/>
    </location>
</feature>
<gene>
    <name evidence="2" type="ORF">CYLTODRAFT_228937</name>
</gene>
<feature type="region of interest" description="Disordered" evidence="1">
    <location>
        <begin position="1"/>
        <end position="47"/>
    </location>
</feature>
<accession>A0A0D7BFY3</accession>
<organism evidence="2 3">
    <name type="scientific">Cylindrobasidium torrendii FP15055 ss-10</name>
    <dbReference type="NCBI Taxonomy" id="1314674"/>
    <lineage>
        <taxon>Eukaryota</taxon>
        <taxon>Fungi</taxon>
        <taxon>Dikarya</taxon>
        <taxon>Basidiomycota</taxon>
        <taxon>Agaricomycotina</taxon>
        <taxon>Agaricomycetes</taxon>
        <taxon>Agaricomycetidae</taxon>
        <taxon>Agaricales</taxon>
        <taxon>Marasmiineae</taxon>
        <taxon>Physalacriaceae</taxon>
        <taxon>Cylindrobasidium</taxon>
    </lineage>
</organism>
<evidence type="ECO:0000313" key="2">
    <source>
        <dbReference type="EMBL" id="KIY69443.1"/>
    </source>
</evidence>
<sequence length="486" mass="53000">MPEQTVHPDNDADYEIDNNADYEIDNDYAPGPTTANDPFFPNEPYPYPAPVDNLFGFETHTNRNDLTAYGAETVDDREYVQFDAGLDQTFNNNAPSAYDHYGRPQVTHNEDPNEQEEETLLPSNHDHQHDSDGNDNFDADGDDDSSNHSLPRPATPPPPPPAKPSKGSRGARLAMDLVDSPARNTRHAAKRAQMGPEVPPPAPPIRTKRAPKGSQVALDVDQGSNPLPVQDPQSKSKAKKRGPSPPPPPPPAPRMPPPPPHPPAPKSNDNVPRQRAALDQQNPPAQDQPVPRGQHTSFAASSVEQRQAQHRALGMGRPAGLGQERRASLDVSWGQQPPPNPAMRSASATYTPRPGPAGEQWQGQTGHPPSHSTTSNMAGQRQQQPMQRISSAQRQPPVNARAMRQPVVGHAPGPAPSSSTNNQARPRPTQWTHKTSDPSARMSRVPEYTNDEDTDISVQTHSRQIADALAHGRRRGMAYDGEEGWN</sequence>
<feature type="compositionally biased region" description="Basic and acidic residues" evidence="1">
    <location>
        <begin position="1"/>
        <end position="10"/>
    </location>
</feature>
<proteinExistence type="predicted"/>
<evidence type="ECO:0000256" key="1">
    <source>
        <dbReference type="SAM" id="MobiDB-lite"/>
    </source>
</evidence>
<feature type="compositionally biased region" description="Pro residues" evidence="1">
    <location>
        <begin position="153"/>
        <end position="163"/>
    </location>
</feature>
<feature type="compositionally biased region" description="Polar residues" evidence="1">
    <location>
        <begin position="416"/>
        <end position="433"/>
    </location>
</feature>
<dbReference type="Proteomes" id="UP000054007">
    <property type="component" value="Unassembled WGS sequence"/>
</dbReference>
<dbReference type="STRING" id="1314674.A0A0D7BFY3"/>
<feature type="compositionally biased region" description="Acidic residues" evidence="1">
    <location>
        <begin position="133"/>
        <end position="144"/>
    </location>
</feature>
<feature type="compositionally biased region" description="Polar residues" evidence="1">
    <location>
        <begin position="294"/>
        <end position="306"/>
    </location>
</feature>
<feature type="region of interest" description="Disordered" evidence="1">
    <location>
        <begin position="86"/>
        <end position="460"/>
    </location>
</feature>
<keyword evidence="3" id="KW-1185">Reference proteome</keyword>
<name>A0A0D7BFY3_9AGAR</name>
<protein>
    <submittedName>
        <fullName evidence="2">Uncharacterized protein</fullName>
    </submittedName>
</protein>